<dbReference type="InterPro" id="IPR038765">
    <property type="entry name" value="Papain-like_cys_pep_sf"/>
</dbReference>
<evidence type="ECO:0000313" key="1">
    <source>
        <dbReference type="EMBL" id="ESO82521.1"/>
    </source>
</evidence>
<dbReference type="EMBL" id="KB203855">
    <property type="protein sequence ID" value="ESO82521.1"/>
    <property type="molecule type" value="Genomic_DNA"/>
</dbReference>
<dbReference type="OMA" id="LNGPHEC"/>
<dbReference type="Gene3D" id="3.10.620.30">
    <property type="match status" value="1"/>
</dbReference>
<dbReference type="PANTHER" id="PTHR47020:SF1">
    <property type="entry name" value="HILLARIN"/>
    <property type="match status" value="1"/>
</dbReference>
<dbReference type="OrthoDB" id="6129702at2759"/>
<dbReference type="HOGENOM" id="CLU_130204_0_0_1"/>
<dbReference type="Proteomes" id="UP000030746">
    <property type="component" value="Unassembled WGS sequence"/>
</dbReference>
<dbReference type="KEGG" id="lgi:LOTGIDRAFT_134373"/>
<evidence type="ECO:0000313" key="2">
    <source>
        <dbReference type="Proteomes" id="UP000030746"/>
    </source>
</evidence>
<organism evidence="1 2">
    <name type="scientific">Lottia gigantea</name>
    <name type="common">Giant owl limpet</name>
    <dbReference type="NCBI Taxonomy" id="225164"/>
    <lineage>
        <taxon>Eukaryota</taxon>
        <taxon>Metazoa</taxon>
        <taxon>Spiralia</taxon>
        <taxon>Lophotrochozoa</taxon>
        <taxon>Mollusca</taxon>
        <taxon>Gastropoda</taxon>
        <taxon>Patellogastropoda</taxon>
        <taxon>Lottioidea</taxon>
        <taxon>Lottiidae</taxon>
        <taxon>Lottia</taxon>
    </lineage>
</organism>
<feature type="non-terminal residue" evidence="1">
    <location>
        <position position="183"/>
    </location>
</feature>
<dbReference type="GeneID" id="20233544"/>
<name>V3ZNS8_LOTGI</name>
<dbReference type="SUPFAM" id="SSF54001">
    <property type="entry name" value="Cysteine proteinases"/>
    <property type="match status" value="1"/>
</dbReference>
<dbReference type="STRING" id="225164.V3ZNS8"/>
<gene>
    <name evidence="1" type="ORF">LOTGIDRAFT_134373</name>
</gene>
<dbReference type="InterPro" id="IPR053041">
    <property type="entry name" value="Transglut-like_Superfamily_Mod"/>
</dbReference>
<evidence type="ECO:0008006" key="3">
    <source>
        <dbReference type="Google" id="ProtNLM"/>
    </source>
</evidence>
<keyword evidence="2" id="KW-1185">Reference proteome</keyword>
<dbReference type="PANTHER" id="PTHR47020">
    <property type="entry name" value="HILLARIN"/>
    <property type="match status" value="1"/>
</dbReference>
<protein>
    <recommendedName>
        <fullName evidence="3">Transglutaminase-like domain-containing protein</fullName>
    </recommendedName>
</protein>
<dbReference type="CTD" id="20233544"/>
<sequence length="183" mass="21476">VRALYRWITAQPVDMMLAPRNKPSTNKPIYHIWAIKNSEGNYSQWFSKLCRAAKIPCVIIHGRLKGSSYQVGQSVFEDEHYGEWNAVLIDGVWRFVDAYWGAFKSQNRLESRSSSHKTLTYTCDENYFLTDPSEMIYSHYPEVPEWQLLQYPWTINKFESCANTKDRFFELGMSLDSHKKCVI</sequence>
<dbReference type="AlphaFoldDB" id="V3ZNS8"/>
<accession>V3ZNS8</accession>
<proteinExistence type="predicted"/>
<reference evidence="1 2" key="1">
    <citation type="journal article" date="2013" name="Nature">
        <title>Insights into bilaterian evolution from three spiralian genomes.</title>
        <authorList>
            <person name="Simakov O."/>
            <person name="Marletaz F."/>
            <person name="Cho S.J."/>
            <person name="Edsinger-Gonzales E."/>
            <person name="Havlak P."/>
            <person name="Hellsten U."/>
            <person name="Kuo D.H."/>
            <person name="Larsson T."/>
            <person name="Lv J."/>
            <person name="Arendt D."/>
            <person name="Savage R."/>
            <person name="Osoegawa K."/>
            <person name="de Jong P."/>
            <person name="Grimwood J."/>
            <person name="Chapman J.A."/>
            <person name="Shapiro H."/>
            <person name="Aerts A."/>
            <person name="Otillar R.P."/>
            <person name="Terry A.Y."/>
            <person name="Boore J.L."/>
            <person name="Grigoriev I.V."/>
            <person name="Lindberg D.R."/>
            <person name="Seaver E.C."/>
            <person name="Weisblat D.A."/>
            <person name="Putnam N.H."/>
            <person name="Rokhsar D.S."/>
        </authorList>
    </citation>
    <scope>NUCLEOTIDE SEQUENCE [LARGE SCALE GENOMIC DNA]</scope>
</reference>
<dbReference type="RefSeq" id="XP_009066714.1">
    <property type="nucleotide sequence ID" value="XM_009068466.1"/>
</dbReference>
<feature type="non-terminal residue" evidence="1">
    <location>
        <position position="1"/>
    </location>
</feature>